<evidence type="ECO:0000256" key="3">
    <source>
        <dbReference type="ARBA" id="ARBA00022679"/>
    </source>
</evidence>
<keyword evidence="5 8" id="KW-0863">Zinc-finger</keyword>
<dbReference type="EnsemblPlants" id="KRH39137">
    <property type="protein sequence ID" value="KRH39137"/>
    <property type="gene ID" value="GLYMA_09G180300"/>
</dbReference>
<evidence type="ECO:0000259" key="10">
    <source>
        <dbReference type="PROSITE" id="PS50089"/>
    </source>
</evidence>
<proteinExistence type="predicted"/>
<evidence type="ECO:0000256" key="6">
    <source>
        <dbReference type="ARBA" id="ARBA00022786"/>
    </source>
</evidence>
<dbReference type="GeneID" id="100818517"/>
<keyword evidence="6" id="KW-0833">Ubl conjugation pathway</keyword>
<dbReference type="SUPFAM" id="SSF57850">
    <property type="entry name" value="RING/U-box"/>
    <property type="match status" value="1"/>
</dbReference>
<dbReference type="FunFam" id="3.30.40.10:FF:000451">
    <property type="entry name" value="E3 ubiquitin-protein ligase rnf12-A"/>
    <property type="match status" value="1"/>
</dbReference>
<feature type="domain" description="RING-type" evidence="10">
    <location>
        <begin position="321"/>
        <end position="362"/>
    </location>
</feature>
<evidence type="ECO:0000313" key="11">
    <source>
        <dbReference type="EMBL" id="KRH39137.1"/>
    </source>
</evidence>
<feature type="compositionally biased region" description="Basic residues" evidence="9">
    <location>
        <begin position="110"/>
        <end position="120"/>
    </location>
</feature>
<dbReference type="HOGENOM" id="CLU_052262_1_0_1"/>
<dbReference type="SMR" id="I1L494"/>
<dbReference type="PaxDb" id="3847-GLYMA09G31170.1"/>
<sequence>MPVVTEHMKWRRPRNQFRNPISETDDPITQIPSIIQSSHSKSTISSLLSSFSTSGETTHARDQNRTNNNNKSNRKFSAATFRGFGCTAGSSQKVSVPAVIRSSADWEGKRNRKKNHRRKSNSNGNSGNNTCDDDDDDVSGGTFVDFQDVSCGPGIGFSTDAASVECAVARKNVSSRGKLDVVEERVTHRERSSYFGRRTVKPESFSFLDDEPDIFAARPGLEPFGTARFYRHVPHPSPDGLAEIMIIRGRIMMGGRFNSHDQFRDWRLDVDNMSYEQLLELGERIGYVNTGLKEDEMGLNIRKVKPSSSNDTSKHQLDKKCSVCQEEYESDDELGRLKCDHSYHFQCIKHWLEHKNFCPVCKQEVVVRH</sequence>
<dbReference type="Proteomes" id="UP000008827">
    <property type="component" value="Chromosome 9"/>
</dbReference>
<accession>I1L494</accession>
<evidence type="ECO:0000313" key="13">
    <source>
        <dbReference type="Proteomes" id="UP000008827"/>
    </source>
</evidence>
<reference evidence="11" key="3">
    <citation type="submission" date="2018-07" db="EMBL/GenBank/DDBJ databases">
        <title>WGS assembly of Glycine max.</title>
        <authorList>
            <person name="Schmutz J."/>
            <person name="Cannon S."/>
            <person name="Schlueter J."/>
            <person name="Ma J."/>
            <person name="Mitros T."/>
            <person name="Nelson W."/>
            <person name="Hyten D."/>
            <person name="Song Q."/>
            <person name="Thelen J."/>
            <person name="Cheng J."/>
            <person name="Xu D."/>
            <person name="Hellsten U."/>
            <person name="May G."/>
            <person name="Yu Y."/>
            <person name="Sakurai T."/>
            <person name="Umezawa T."/>
            <person name="Bhattacharyya M."/>
            <person name="Sandhu D."/>
            <person name="Valliyodan B."/>
            <person name="Lindquist E."/>
            <person name="Peto M."/>
            <person name="Grant D."/>
            <person name="Shu S."/>
            <person name="Goodstein D."/>
            <person name="Barry K."/>
            <person name="Futrell-Griggs M."/>
            <person name="Abernathy B."/>
            <person name="Du J."/>
            <person name="Tian Z."/>
            <person name="Zhu L."/>
            <person name="Gill N."/>
            <person name="Joshi T."/>
            <person name="Libault M."/>
            <person name="Sethuraman A."/>
            <person name="Zhang X."/>
            <person name="Shinozaki K."/>
            <person name="Nguyen H."/>
            <person name="Wing R."/>
            <person name="Cregan P."/>
            <person name="Specht J."/>
            <person name="Grimwood J."/>
            <person name="Rokhsar D."/>
            <person name="Stacey G."/>
            <person name="Shoemaker R."/>
            <person name="Jackson S."/>
        </authorList>
    </citation>
    <scope>NUCLEOTIDE SEQUENCE</scope>
    <source>
        <tissue evidence="11">Callus</tissue>
    </source>
</reference>
<dbReference type="Gramene" id="KRH39137">
    <property type="protein sequence ID" value="KRH39137"/>
    <property type="gene ID" value="GLYMA_09G180300"/>
</dbReference>
<feature type="region of interest" description="Disordered" evidence="9">
    <location>
        <begin position="1"/>
        <end position="27"/>
    </location>
</feature>
<dbReference type="Pfam" id="PF13639">
    <property type="entry name" value="zf-RING_2"/>
    <property type="match status" value="1"/>
</dbReference>
<reference evidence="12" key="2">
    <citation type="submission" date="2018-02" db="UniProtKB">
        <authorList>
            <consortium name="EnsemblPlants"/>
        </authorList>
    </citation>
    <scope>IDENTIFICATION</scope>
    <source>
        <strain evidence="12">Williams 82</strain>
    </source>
</reference>
<evidence type="ECO:0000256" key="5">
    <source>
        <dbReference type="ARBA" id="ARBA00022771"/>
    </source>
</evidence>
<dbReference type="PANTHER" id="PTHR22937:SF122">
    <property type="entry name" value="RING-TYPE E3 UBIQUITIN TRANSFERASE"/>
    <property type="match status" value="1"/>
</dbReference>
<protein>
    <recommendedName>
        <fullName evidence="2">RING-type E3 ubiquitin transferase</fullName>
        <ecNumber evidence="2">2.3.2.27</ecNumber>
    </recommendedName>
</protein>
<gene>
    <name evidence="12" type="primary">LOC100818517</name>
    <name evidence="11" type="ORF">GLYMA_09G180300</name>
</gene>
<dbReference type="EC" id="2.3.2.27" evidence="2"/>
<dbReference type="EMBL" id="CM000842">
    <property type="protein sequence ID" value="KRH39137.1"/>
    <property type="molecule type" value="Genomic_DNA"/>
</dbReference>
<dbReference type="InterPro" id="IPR045191">
    <property type="entry name" value="MBR1/2-like"/>
</dbReference>
<dbReference type="KEGG" id="gmx:100818517"/>
<dbReference type="OrthoDB" id="8062037at2759"/>
<dbReference type="OMA" id="RSHNQET"/>
<dbReference type="SMART" id="SM00184">
    <property type="entry name" value="RING"/>
    <property type="match status" value="1"/>
</dbReference>
<keyword evidence="13" id="KW-1185">Reference proteome</keyword>
<dbReference type="PANTHER" id="PTHR22937">
    <property type="entry name" value="E3 UBIQUITIN-PROTEIN LIGASE RNF165"/>
    <property type="match status" value="1"/>
</dbReference>
<dbReference type="RefSeq" id="XP_014617730.1">
    <property type="nucleotide sequence ID" value="XM_014762244.3"/>
</dbReference>
<evidence type="ECO:0000256" key="9">
    <source>
        <dbReference type="SAM" id="MobiDB-lite"/>
    </source>
</evidence>
<evidence type="ECO:0000256" key="8">
    <source>
        <dbReference type="PROSITE-ProRule" id="PRU00175"/>
    </source>
</evidence>
<evidence type="ECO:0000256" key="7">
    <source>
        <dbReference type="ARBA" id="ARBA00022833"/>
    </source>
</evidence>
<keyword evidence="3" id="KW-0808">Transferase</keyword>
<name>I1L494_SOYBN</name>
<dbReference type="InterPro" id="IPR001841">
    <property type="entry name" value="Znf_RING"/>
</dbReference>
<feature type="region of interest" description="Disordered" evidence="9">
    <location>
        <begin position="97"/>
        <end position="134"/>
    </location>
</feature>
<keyword evidence="4" id="KW-0479">Metal-binding</keyword>
<dbReference type="GO" id="GO:0008270">
    <property type="term" value="F:zinc ion binding"/>
    <property type="evidence" value="ECO:0007669"/>
    <property type="project" value="UniProtKB-KW"/>
</dbReference>
<evidence type="ECO:0000256" key="2">
    <source>
        <dbReference type="ARBA" id="ARBA00012483"/>
    </source>
</evidence>
<dbReference type="AlphaFoldDB" id="I1L494"/>
<feature type="compositionally biased region" description="Low complexity" evidence="9">
    <location>
        <begin position="121"/>
        <end position="130"/>
    </location>
</feature>
<dbReference type="eggNOG" id="KOG0800">
    <property type="taxonomic scope" value="Eukaryota"/>
</dbReference>
<keyword evidence="7" id="KW-0862">Zinc</keyword>
<evidence type="ECO:0000256" key="4">
    <source>
        <dbReference type="ARBA" id="ARBA00022723"/>
    </source>
</evidence>
<evidence type="ECO:0000256" key="1">
    <source>
        <dbReference type="ARBA" id="ARBA00000900"/>
    </source>
</evidence>
<dbReference type="GO" id="GO:0061630">
    <property type="term" value="F:ubiquitin protein ligase activity"/>
    <property type="evidence" value="ECO:0000318"/>
    <property type="project" value="GO_Central"/>
</dbReference>
<dbReference type="Gene3D" id="3.30.40.10">
    <property type="entry name" value="Zinc/RING finger domain, C3HC4 (zinc finger)"/>
    <property type="match status" value="1"/>
</dbReference>
<dbReference type="STRING" id="3847.I1L494"/>
<comment type="catalytic activity">
    <reaction evidence="1">
        <text>S-ubiquitinyl-[E2 ubiquitin-conjugating enzyme]-L-cysteine + [acceptor protein]-L-lysine = [E2 ubiquitin-conjugating enzyme]-L-cysteine + N(6)-ubiquitinyl-[acceptor protein]-L-lysine.</text>
        <dbReference type="EC" id="2.3.2.27"/>
    </reaction>
</comment>
<organism evidence="11">
    <name type="scientific">Glycine max</name>
    <name type="common">Soybean</name>
    <name type="synonym">Glycine hispida</name>
    <dbReference type="NCBI Taxonomy" id="3847"/>
    <lineage>
        <taxon>Eukaryota</taxon>
        <taxon>Viridiplantae</taxon>
        <taxon>Streptophyta</taxon>
        <taxon>Embryophyta</taxon>
        <taxon>Tracheophyta</taxon>
        <taxon>Spermatophyta</taxon>
        <taxon>Magnoliopsida</taxon>
        <taxon>eudicotyledons</taxon>
        <taxon>Gunneridae</taxon>
        <taxon>Pentapetalae</taxon>
        <taxon>rosids</taxon>
        <taxon>fabids</taxon>
        <taxon>Fabales</taxon>
        <taxon>Fabaceae</taxon>
        <taxon>Papilionoideae</taxon>
        <taxon>50 kb inversion clade</taxon>
        <taxon>NPAAA clade</taxon>
        <taxon>indigoferoid/millettioid clade</taxon>
        <taxon>Phaseoleae</taxon>
        <taxon>Glycine</taxon>
        <taxon>Glycine subgen. Soja</taxon>
    </lineage>
</organism>
<dbReference type="PROSITE" id="PS50089">
    <property type="entry name" value="ZF_RING_2"/>
    <property type="match status" value="1"/>
</dbReference>
<dbReference type="InterPro" id="IPR013083">
    <property type="entry name" value="Znf_RING/FYVE/PHD"/>
</dbReference>
<reference evidence="11 12" key="1">
    <citation type="journal article" date="2010" name="Nature">
        <title>Genome sequence of the palaeopolyploid soybean.</title>
        <authorList>
            <person name="Schmutz J."/>
            <person name="Cannon S.B."/>
            <person name="Schlueter J."/>
            <person name="Ma J."/>
            <person name="Mitros T."/>
            <person name="Nelson W."/>
            <person name="Hyten D.L."/>
            <person name="Song Q."/>
            <person name="Thelen J.J."/>
            <person name="Cheng J."/>
            <person name="Xu D."/>
            <person name="Hellsten U."/>
            <person name="May G.D."/>
            <person name="Yu Y."/>
            <person name="Sakurai T."/>
            <person name="Umezawa T."/>
            <person name="Bhattacharyya M.K."/>
            <person name="Sandhu D."/>
            <person name="Valliyodan B."/>
            <person name="Lindquist E."/>
            <person name="Peto M."/>
            <person name="Grant D."/>
            <person name="Shu S."/>
            <person name="Goodstein D."/>
            <person name="Barry K."/>
            <person name="Futrell-Griggs M."/>
            <person name="Abernathy B."/>
            <person name="Du J."/>
            <person name="Tian Z."/>
            <person name="Zhu L."/>
            <person name="Gill N."/>
            <person name="Joshi T."/>
            <person name="Libault M."/>
            <person name="Sethuraman A."/>
            <person name="Zhang X.-C."/>
            <person name="Shinozaki K."/>
            <person name="Nguyen H.T."/>
            <person name="Wing R.A."/>
            <person name="Cregan P."/>
            <person name="Specht J."/>
            <person name="Grimwood J."/>
            <person name="Rokhsar D."/>
            <person name="Stacey G."/>
            <person name="Shoemaker R.C."/>
            <person name="Jackson S.A."/>
        </authorList>
    </citation>
    <scope>NUCLEOTIDE SEQUENCE [LARGE SCALE GENOMIC DNA]</scope>
    <source>
        <strain evidence="12">cv. Williams 82</strain>
        <tissue evidence="11">Callus</tissue>
    </source>
</reference>
<feature type="compositionally biased region" description="Low complexity" evidence="9">
    <location>
        <begin position="46"/>
        <end position="57"/>
    </location>
</feature>
<feature type="region of interest" description="Disordered" evidence="9">
    <location>
        <begin position="46"/>
        <end position="75"/>
    </location>
</feature>
<evidence type="ECO:0000313" key="12">
    <source>
        <dbReference type="EnsemblPlants" id="KRH39137"/>
    </source>
</evidence>